<dbReference type="PANTHER" id="PTHR13847">
    <property type="entry name" value="SARCOSINE DEHYDROGENASE-RELATED"/>
    <property type="match status" value="1"/>
</dbReference>
<protein>
    <submittedName>
        <fullName evidence="4">FAD-dependent oxidoreductase</fullName>
    </submittedName>
</protein>
<dbReference type="Pfam" id="PF01266">
    <property type="entry name" value="DAO"/>
    <property type="match status" value="1"/>
</dbReference>
<keyword evidence="2" id="KW-0560">Oxidoreductase</keyword>
<dbReference type="GO" id="GO:0005737">
    <property type="term" value="C:cytoplasm"/>
    <property type="evidence" value="ECO:0007669"/>
    <property type="project" value="TreeGrafter"/>
</dbReference>
<dbReference type="RefSeq" id="WP_168988247.1">
    <property type="nucleotide sequence ID" value="NZ_CAWPHM010000287.1"/>
</dbReference>
<dbReference type="SUPFAM" id="SSF54373">
    <property type="entry name" value="FAD-linked reductases, C-terminal domain"/>
    <property type="match status" value="1"/>
</dbReference>
<evidence type="ECO:0000256" key="2">
    <source>
        <dbReference type="ARBA" id="ARBA00023002"/>
    </source>
</evidence>
<evidence type="ECO:0000313" key="4">
    <source>
        <dbReference type="EMBL" id="NMG03530.1"/>
    </source>
</evidence>
<name>A0A972F8F4_9RHOO</name>
<sequence length="443" mass="47936">MSWVAIIPDTGSARCRYHDNARRSPARRTFESVSTPMHVMVLGAGVTGITTAWYLLQAGHEVTVLERREDVGLETSFANGGQISVSHPEPWSSPAAPLIALRSLGKPDAPLRFRFGTDWQRYVWAVSFLRECLPGRHRNNAERIARLALRSVRALRQLREQSGIEYDHCAGGILHLLRDPAALSGAGRRVQQLAEWGIRATLMKPSECCALEPALARAPDLLGAILAPDDESGDAHRFTQALASLFAGRGGRLLTGHDILGLVREGTRITQVLATAEQGSTRALQADAFVVCLGVGSARLLAPLGLRLPIYPVKGYSITVPIVDPARVTTVSLTDETRRLVCSRFGDRLRLAGTADIDGYDKRIDPRRIASLRAWIDAFFPGATDLASAEAWAGLRPCTPSYAPLIGASGIDGLWLNTGHGSLGWTLACGSAETLMEQINART</sequence>
<dbReference type="InterPro" id="IPR036188">
    <property type="entry name" value="FAD/NAD-bd_sf"/>
</dbReference>
<reference evidence="4" key="1">
    <citation type="submission" date="2019-12" db="EMBL/GenBank/DDBJ databases">
        <title>Comparative genomics gives insights into the taxonomy of the Azoarcus-Aromatoleum group and reveals separate origins of nif in the plant-associated Azoarcus and non-plant-associated Aromatoleum sub-groups.</title>
        <authorList>
            <person name="Lafos M."/>
            <person name="Maluk M."/>
            <person name="Batista M."/>
            <person name="Junghare M."/>
            <person name="Carmona M."/>
            <person name="Faoro H."/>
            <person name="Cruz L.M."/>
            <person name="Battistoni F."/>
            <person name="De Souza E."/>
            <person name="Pedrosa F."/>
            <person name="Chen W.-M."/>
            <person name="Poole P.S."/>
            <person name="Dixon R.A."/>
            <person name="James E.K."/>
        </authorList>
    </citation>
    <scope>NUCLEOTIDE SEQUENCE</scope>
    <source>
        <strain evidence="4">NSC3</strain>
    </source>
</reference>
<dbReference type="Gene3D" id="3.50.50.60">
    <property type="entry name" value="FAD/NAD(P)-binding domain"/>
    <property type="match status" value="2"/>
</dbReference>
<organism evidence="4 5">
    <name type="scientific">Azoarcus taiwanensis</name>
    <dbReference type="NCBI Taxonomy" id="666964"/>
    <lineage>
        <taxon>Bacteria</taxon>
        <taxon>Pseudomonadati</taxon>
        <taxon>Pseudomonadota</taxon>
        <taxon>Betaproteobacteria</taxon>
        <taxon>Rhodocyclales</taxon>
        <taxon>Zoogloeaceae</taxon>
        <taxon>Azoarcus</taxon>
    </lineage>
</organism>
<accession>A0A972F8F4</accession>
<dbReference type="EMBL" id="WTVM01000060">
    <property type="protein sequence ID" value="NMG03530.1"/>
    <property type="molecule type" value="Genomic_DNA"/>
</dbReference>
<comment type="caution">
    <text evidence="4">The sequence shown here is derived from an EMBL/GenBank/DDBJ whole genome shotgun (WGS) entry which is preliminary data.</text>
</comment>
<gene>
    <name evidence="4" type="ORF">GPA21_11175</name>
</gene>
<dbReference type="InterPro" id="IPR006076">
    <property type="entry name" value="FAD-dep_OxRdtase"/>
</dbReference>
<comment type="similarity">
    <text evidence="1">Belongs to the DadA oxidoreductase family.</text>
</comment>
<dbReference type="PANTHER" id="PTHR13847:SF280">
    <property type="entry name" value="D-AMINO ACID DEHYDROGENASE"/>
    <property type="match status" value="1"/>
</dbReference>
<dbReference type="SUPFAM" id="SSF51905">
    <property type="entry name" value="FAD/NAD(P)-binding domain"/>
    <property type="match status" value="1"/>
</dbReference>
<dbReference type="GO" id="GO:0005886">
    <property type="term" value="C:plasma membrane"/>
    <property type="evidence" value="ECO:0007669"/>
    <property type="project" value="TreeGrafter"/>
</dbReference>
<keyword evidence="5" id="KW-1185">Reference proteome</keyword>
<dbReference type="GO" id="GO:0008718">
    <property type="term" value="F:D-amino-acid dehydrogenase activity"/>
    <property type="evidence" value="ECO:0007669"/>
    <property type="project" value="TreeGrafter"/>
</dbReference>
<evidence type="ECO:0000259" key="3">
    <source>
        <dbReference type="Pfam" id="PF01266"/>
    </source>
</evidence>
<dbReference type="Gene3D" id="3.30.9.10">
    <property type="entry name" value="D-Amino Acid Oxidase, subunit A, domain 2"/>
    <property type="match status" value="1"/>
</dbReference>
<proteinExistence type="inferred from homology"/>
<evidence type="ECO:0000256" key="1">
    <source>
        <dbReference type="ARBA" id="ARBA00009410"/>
    </source>
</evidence>
<feature type="domain" description="FAD dependent oxidoreductase" evidence="3">
    <location>
        <begin position="39"/>
        <end position="437"/>
    </location>
</feature>
<dbReference type="NCBIfam" id="NF001933">
    <property type="entry name" value="PRK00711.1"/>
    <property type="match status" value="1"/>
</dbReference>
<dbReference type="Proteomes" id="UP000599523">
    <property type="component" value="Unassembled WGS sequence"/>
</dbReference>
<evidence type="ECO:0000313" key="5">
    <source>
        <dbReference type="Proteomes" id="UP000599523"/>
    </source>
</evidence>
<dbReference type="GO" id="GO:0055130">
    <property type="term" value="P:D-alanine catabolic process"/>
    <property type="evidence" value="ECO:0007669"/>
    <property type="project" value="TreeGrafter"/>
</dbReference>
<dbReference type="AlphaFoldDB" id="A0A972F8F4"/>